<reference evidence="2 3" key="1">
    <citation type="journal article" date="2018" name="Nat. Ecol. Evol.">
        <title>Pezizomycetes genomes reveal the molecular basis of ectomycorrhizal truffle lifestyle.</title>
        <authorList>
            <person name="Murat C."/>
            <person name="Payen T."/>
            <person name="Noel B."/>
            <person name="Kuo A."/>
            <person name="Morin E."/>
            <person name="Chen J."/>
            <person name="Kohler A."/>
            <person name="Krizsan K."/>
            <person name="Balestrini R."/>
            <person name="Da Silva C."/>
            <person name="Montanini B."/>
            <person name="Hainaut M."/>
            <person name="Levati E."/>
            <person name="Barry K.W."/>
            <person name="Belfiori B."/>
            <person name="Cichocki N."/>
            <person name="Clum A."/>
            <person name="Dockter R.B."/>
            <person name="Fauchery L."/>
            <person name="Guy J."/>
            <person name="Iotti M."/>
            <person name="Le Tacon F."/>
            <person name="Lindquist E.A."/>
            <person name="Lipzen A."/>
            <person name="Malagnac F."/>
            <person name="Mello A."/>
            <person name="Molinier V."/>
            <person name="Miyauchi S."/>
            <person name="Poulain J."/>
            <person name="Riccioni C."/>
            <person name="Rubini A."/>
            <person name="Sitrit Y."/>
            <person name="Splivallo R."/>
            <person name="Traeger S."/>
            <person name="Wang M."/>
            <person name="Zifcakova L."/>
            <person name="Wipf D."/>
            <person name="Zambonelli A."/>
            <person name="Paolocci F."/>
            <person name="Nowrousian M."/>
            <person name="Ottonello S."/>
            <person name="Baldrian P."/>
            <person name="Spatafora J.W."/>
            <person name="Henrissat B."/>
            <person name="Nagy L.G."/>
            <person name="Aury J.M."/>
            <person name="Wincker P."/>
            <person name="Grigoriev I.V."/>
            <person name="Bonfante P."/>
            <person name="Martin F.M."/>
        </authorList>
    </citation>
    <scope>NUCLEOTIDE SEQUENCE [LARGE SCALE GENOMIC DNA]</scope>
    <source>
        <strain evidence="2 3">RN42</strain>
    </source>
</reference>
<dbReference type="EMBL" id="ML119666">
    <property type="protein sequence ID" value="RPA83273.1"/>
    <property type="molecule type" value="Genomic_DNA"/>
</dbReference>
<feature type="region of interest" description="Disordered" evidence="1">
    <location>
        <begin position="375"/>
        <end position="408"/>
    </location>
</feature>
<feature type="region of interest" description="Disordered" evidence="1">
    <location>
        <begin position="10"/>
        <end position="67"/>
    </location>
</feature>
<keyword evidence="3" id="KW-1185">Reference proteome</keyword>
<dbReference type="OrthoDB" id="3000060at2759"/>
<evidence type="ECO:0000313" key="3">
    <source>
        <dbReference type="Proteomes" id="UP000275078"/>
    </source>
</evidence>
<proteinExistence type="predicted"/>
<dbReference type="AlphaFoldDB" id="A0A3N4IB04"/>
<feature type="compositionally biased region" description="Polar residues" evidence="1">
    <location>
        <begin position="54"/>
        <end position="65"/>
    </location>
</feature>
<evidence type="ECO:0000313" key="2">
    <source>
        <dbReference type="EMBL" id="RPA83273.1"/>
    </source>
</evidence>
<name>A0A3N4IB04_ASCIM</name>
<protein>
    <submittedName>
        <fullName evidence="2">Uncharacterized protein</fullName>
    </submittedName>
</protein>
<evidence type="ECO:0000256" key="1">
    <source>
        <dbReference type="SAM" id="MobiDB-lite"/>
    </source>
</evidence>
<gene>
    <name evidence="2" type="ORF">BJ508DRAFT_305004</name>
</gene>
<sequence>MTIEHHLRYILHGDAGEQPKGESGPSSSASAHKEPNDSAASTHAATPPQEPRDSQVTQPSDTGGNSLLARLPDELRIRLQTLVNVPLSIVGVVRTIENDIDEAIMADAILMMKLFSDQWQDNIESQSWIFLTDPEEIVKTWTSGSIIHGPNQGPRVTIPQAFLDECIESGVLHHVEVENAKKITAVKIADAVEEMEEVGGNALILFFTHGVDELQPIEKGTIVLESGNSGDSSRVLLKKEIENAITKGRNASKTQSGATVTVITISCFGGMLTSEEYNLVAAASRNAAHYPLTRSLSGRSRGTPFTHSLDGLMRDEFNSESGARQVHLTDGVFEAELKRRMDVAEPGLPANVQVPALNRTAVSQSASPVGVNIPPRLLHAPSPHVPASVSPVPSTQPSQASATSPSVTPERVSLAAKVRYWEVAYPEESRDFSHQQVRLWIHKFHSNELSDESARKLSRHIAYCKWWNRATDKLRETIFGPGVLPIRIEQGRLKMTREEIVEFLKTYKSLRSLLPHNPVGAQPEYVARFDGRQLYYMKKIVEKIGVKELRHRLRTLQMQFKEDEAW</sequence>
<accession>A0A3N4IB04</accession>
<dbReference type="Proteomes" id="UP000275078">
    <property type="component" value="Unassembled WGS sequence"/>
</dbReference>
<organism evidence="2 3">
    <name type="scientific">Ascobolus immersus RN42</name>
    <dbReference type="NCBI Taxonomy" id="1160509"/>
    <lineage>
        <taxon>Eukaryota</taxon>
        <taxon>Fungi</taxon>
        <taxon>Dikarya</taxon>
        <taxon>Ascomycota</taxon>
        <taxon>Pezizomycotina</taxon>
        <taxon>Pezizomycetes</taxon>
        <taxon>Pezizales</taxon>
        <taxon>Ascobolaceae</taxon>
        <taxon>Ascobolus</taxon>
    </lineage>
</organism>
<feature type="compositionally biased region" description="Low complexity" evidence="1">
    <location>
        <begin position="379"/>
        <end position="402"/>
    </location>
</feature>